<keyword evidence="6" id="KW-0131">Cell cycle</keyword>
<dbReference type="PANTHER" id="PTHR12349">
    <property type="entry name" value="ANKYRIN REPEAT AND LEM DOMAIN-CONTAINING PROTEIN 2"/>
    <property type="match status" value="1"/>
</dbReference>
<dbReference type="AlphaFoldDB" id="A0AAW2HTZ5"/>
<dbReference type="GO" id="GO:0051721">
    <property type="term" value="F:protein phosphatase 2A binding"/>
    <property type="evidence" value="ECO:0007669"/>
    <property type="project" value="TreeGrafter"/>
</dbReference>
<keyword evidence="4" id="KW-0256">Endoplasmic reticulum</keyword>
<name>A0AAW2HTZ5_9NEOP</name>
<dbReference type="SMART" id="SM00248">
    <property type="entry name" value="ANK"/>
    <property type="match status" value="2"/>
</dbReference>
<dbReference type="Gene3D" id="1.25.40.20">
    <property type="entry name" value="Ankyrin repeat-containing domain"/>
    <property type="match status" value="1"/>
</dbReference>
<dbReference type="InterPro" id="IPR056237">
    <property type="entry name" value="ANKLE2_3rd"/>
</dbReference>
<organism evidence="10">
    <name type="scientific">Menopon gallinae</name>
    <name type="common">poultry shaft louse</name>
    <dbReference type="NCBI Taxonomy" id="328185"/>
    <lineage>
        <taxon>Eukaryota</taxon>
        <taxon>Metazoa</taxon>
        <taxon>Ecdysozoa</taxon>
        <taxon>Arthropoda</taxon>
        <taxon>Hexapoda</taxon>
        <taxon>Insecta</taxon>
        <taxon>Pterygota</taxon>
        <taxon>Neoptera</taxon>
        <taxon>Paraneoptera</taxon>
        <taxon>Psocodea</taxon>
        <taxon>Troctomorpha</taxon>
        <taxon>Phthiraptera</taxon>
        <taxon>Amblycera</taxon>
        <taxon>Menoponidae</taxon>
        <taxon>Menopon</taxon>
    </lineage>
</organism>
<feature type="region of interest" description="Disordered" evidence="8">
    <location>
        <begin position="840"/>
        <end position="883"/>
    </location>
</feature>
<dbReference type="PROSITE" id="PS50088">
    <property type="entry name" value="ANK_REPEAT"/>
    <property type="match status" value="2"/>
</dbReference>
<dbReference type="InterPro" id="IPR002110">
    <property type="entry name" value="Ankyrin_rpt"/>
</dbReference>
<dbReference type="EMBL" id="JARGDH010000003">
    <property type="protein sequence ID" value="KAL0273357.1"/>
    <property type="molecule type" value="Genomic_DNA"/>
</dbReference>
<dbReference type="GO" id="GO:0005783">
    <property type="term" value="C:endoplasmic reticulum"/>
    <property type="evidence" value="ECO:0007669"/>
    <property type="project" value="UniProtKB-SubCell"/>
</dbReference>
<dbReference type="GO" id="GO:0007399">
    <property type="term" value="P:nervous system development"/>
    <property type="evidence" value="ECO:0007669"/>
    <property type="project" value="UniProtKB-ARBA"/>
</dbReference>
<sequence>MSETSFAYNSDGSIAAKELSQSESDKILTSEIVNRNESETVFDLNKHNRIDILNDQANRKDNFKLNFLNLKSEKRNCLNNDCKFVSCTEDEANQNDIKTDFHESENIRSVNVNYDNLEEESTDCMKSKSINFLKIENKNVDNSYATEETDEVVMKAAFSRVAEHFGLSSPEGNLDNSQTYYGVYIPSDSNLKSSDEETLHVYTEKAEALKIMKQSKKARLKQFKTKKEAIHFVVHGAETLPQGNSLQCASGGEKVMPFKCPKVQDMIIFKKAIENNDVEEVRRKITDNPRYLVSSGDTPSILQEGPRYNALHIAAKSKNLEVVKIILDSVTNVDFISHLYDDNDVNSCEERIKILLDLYLNMPDKGLNETPLHIAVKHGAVDIVEYLTSFPQCQRNLINKFNQQPKDIICARVNNPSEAVKDAIANMLEEQYYIPVLRDEDNILQPRVGETFSPLKPLNLTEDLLSPRVVVRAYAGPMSEEIAEIFKKKWKSPLRSAKNSSQSSYLKLRDVEKGLERVGRNLALELTVPWKEYWPFLDTFVDLSSEEGLQMLEQYLKRRFDETWETVNNGGNLDSGEKVVSPMTALCEAMRFCSLNDDSTIPTKKLKWGTWNTDKHESHRKVDDNFESDAKHPLLYFERACEVIGKRVASAITSCDLNGVQTECIKDSLEIQVKHLMSNIVSYREDNRFQSINFQMVHSRVAAVAVYSLEDFTDTDRRAVLNSLKSIDWSDGTLSDDEDSSYGYKNLNQEVIGNSVKQHLHCLVKNIICELNAYNRNSSAATAKNEADCTRLWALASPCCCSWSLNTYFRPRIGNKRKCSKYLRPNFDCDIRSSFRDVLTEETSEGEQSKTSSKVGEEDEEEVYCTPPSGPSDSEDESMEDPLDLPDTFIYEGSIPSKIDFEVLDAIDGLTLTSDRYPNICRWKHLVNLHLKSSSPASGNSTVNLLNSVNKKRTPPHSSPGKILNKSFGSCEPLRRGGTVEPWERILGPYSPSSPKRAARLLFSSADTPVKR</sequence>
<evidence type="ECO:0000256" key="1">
    <source>
        <dbReference type="ARBA" id="ARBA00004240"/>
    </source>
</evidence>
<feature type="region of interest" description="Disordered" evidence="8">
    <location>
        <begin position="986"/>
        <end position="1012"/>
    </location>
</feature>
<accession>A0AAW2HTZ5</accession>
<evidence type="ECO:0000256" key="3">
    <source>
        <dbReference type="ARBA" id="ARBA00022618"/>
    </source>
</evidence>
<evidence type="ECO:0000256" key="8">
    <source>
        <dbReference type="SAM" id="MobiDB-lite"/>
    </source>
</evidence>
<feature type="repeat" description="ANK" evidence="7">
    <location>
        <begin position="306"/>
        <end position="338"/>
    </location>
</feature>
<proteinExistence type="inferred from homology"/>
<comment type="subcellular location">
    <subcellularLocation>
        <location evidence="1">Endoplasmic reticulum</location>
    </subcellularLocation>
</comment>
<dbReference type="Pfam" id="PF12796">
    <property type="entry name" value="Ank_2"/>
    <property type="match status" value="1"/>
</dbReference>
<feature type="domain" description="ANKLE2 third alpha/beta" evidence="9">
    <location>
        <begin position="432"/>
        <end position="533"/>
    </location>
</feature>
<feature type="repeat" description="ANK" evidence="7">
    <location>
        <begin position="367"/>
        <end position="387"/>
    </location>
</feature>
<protein>
    <recommendedName>
        <fullName evidence="9">ANKLE2 third alpha/beta domain-containing protein</fullName>
    </recommendedName>
</protein>
<evidence type="ECO:0000256" key="4">
    <source>
        <dbReference type="ARBA" id="ARBA00022824"/>
    </source>
</evidence>
<dbReference type="PROSITE" id="PS50297">
    <property type="entry name" value="ANK_REP_REGION"/>
    <property type="match status" value="1"/>
</dbReference>
<dbReference type="FunFam" id="1.25.40.20:FF:000072">
    <property type="entry name" value="Ankyrin repeat and LEM domain containing 2"/>
    <property type="match status" value="1"/>
</dbReference>
<dbReference type="Pfam" id="PF24567">
    <property type="entry name" value="ANKLE2_3rd"/>
    <property type="match status" value="1"/>
</dbReference>
<comment type="caution">
    <text evidence="10">The sequence shown here is derived from an EMBL/GenBank/DDBJ whole genome shotgun (WGS) entry which is preliminary data.</text>
</comment>
<dbReference type="GO" id="GO:0031468">
    <property type="term" value="P:nuclear membrane reassembly"/>
    <property type="evidence" value="ECO:0007669"/>
    <property type="project" value="UniProtKB-ARBA"/>
</dbReference>
<feature type="compositionally biased region" description="Acidic residues" evidence="8">
    <location>
        <begin position="873"/>
        <end position="883"/>
    </location>
</feature>
<evidence type="ECO:0000256" key="6">
    <source>
        <dbReference type="ARBA" id="ARBA00023306"/>
    </source>
</evidence>
<evidence type="ECO:0000256" key="7">
    <source>
        <dbReference type="PROSITE-ProRule" id="PRU00023"/>
    </source>
</evidence>
<keyword evidence="3" id="KW-0132">Cell division</keyword>
<reference evidence="10" key="1">
    <citation type="journal article" date="2024" name="Gigascience">
        <title>Chromosome-level genome of the poultry shaft louse Menopon gallinae provides insight into the host-switching and adaptive evolution of parasitic lice.</title>
        <authorList>
            <person name="Xu Y."/>
            <person name="Ma L."/>
            <person name="Liu S."/>
            <person name="Liang Y."/>
            <person name="Liu Q."/>
            <person name="He Z."/>
            <person name="Tian L."/>
            <person name="Duan Y."/>
            <person name="Cai W."/>
            <person name="Li H."/>
            <person name="Song F."/>
        </authorList>
    </citation>
    <scope>NUCLEOTIDE SEQUENCE</scope>
    <source>
        <strain evidence="10">Cailab_2023a</strain>
    </source>
</reference>
<feature type="region of interest" description="Disordered" evidence="8">
    <location>
        <begin position="949"/>
        <end position="971"/>
    </location>
</feature>
<evidence type="ECO:0000259" key="9">
    <source>
        <dbReference type="Pfam" id="PF24567"/>
    </source>
</evidence>
<dbReference type="PANTHER" id="PTHR12349:SF4">
    <property type="entry name" value="ANKYRIN REPEAT AND LEM DOMAIN-CONTAINING PROTEIN 2"/>
    <property type="match status" value="1"/>
</dbReference>
<dbReference type="InterPro" id="IPR036770">
    <property type="entry name" value="Ankyrin_rpt-contain_sf"/>
</dbReference>
<evidence type="ECO:0000313" key="10">
    <source>
        <dbReference type="EMBL" id="KAL0273359.1"/>
    </source>
</evidence>
<keyword evidence="5 7" id="KW-0040">ANK repeat</keyword>
<dbReference type="SUPFAM" id="SSF48403">
    <property type="entry name" value="Ankyrin repeat"/>
    <property type="match status" value="1"/>
</dbReference>
<gene>
    <name evidence="10" type="ORF">PYX00_006045</name>
</gene>
<evidence type="ECO:0000256" key="5">
    <source>
        <dbReference type="ARBA" id="ARBA00023043"/>
    </source>
</evidence>
<comment type="similarity">
    <text evidence="2">Belongs to the ANKLE2 family.</text>
</comment>
<dbReference type="EMBL" id="JARGDH010000003">
    <property type="protein sequence ID" value="KAL0273359.1"/>
    <property type="molecule type" value="Genomic_DNA"/>
</dbReference>
<evidence type="ECO:0000256" key="2">
    <source>
        <dbReference type="ARBA" id="ARBA00007597"/>
    </source>
</evidence>
<dbReference type="GO" id="GO:0051301">
    <property type="term" value="P:cell division"/>
    <property type="evidence" value="ECO:0007669"/>
    <property type="project" value="UniProtKB-KW"/>
</dbReference>